<evidence type="ECO:0000256" key="8">
    <source>
        <dbReference type="ARBA" id="ARBA00022842"/>
    </source>
</evidence>
<dbReference type="GO" id="GO:0046872">
    <property type="term" value="F:metal ion binding"/>
    <property type="evidence" value="ECO:0007669"/>
    <property type="project" value="UniProtKB-KW"/>
</dbReference>
<evidence type="ECO:0000256" key="4">
    <source>
        <dbReference type="ARBA" id="ARBA00022630"/>
    </source>
</evidence>
<accession>A0A2S8F5D7</accession>
<keyword evidence="7" id="KW-0274">FAD</keyword>
<organism evidence="11 12">
    <name type="scientific">Blastopirellula marina</name>
    <dbReference type="NCBI Taxonomy" id="124"/>
    <lineage>
        <taxon>Bacteria</taxon>
        <taxon>Pseudomonadati</taxon>
        <taxon>Planctomycetota</taxon>
        <taxon>Planctomycetia</taxon>
        <taxon>Pirellulales</taxon>
        <taxon>Pirellulaceae</taxon>
        <taxon>Blastopirellula</taxon>
    </lineage>
</organism>
<evidence type="ECO:0000256" key="3">
    <source>
        <dbReference type="ARBA" id="ARBA00016337"/>
    </source>
</evidence>
<comment type="caution">
    <text evidence="11">The sequence shown here is derived from an EMBL/GenBank/DDBJ whole genome shotgun (WGS) entry which is preliminary data.</text>
</comment>
<evidence type="ECO:0000256" key="1">
    <source>
        <dbReference type="ARBA" id="ARBA00001946"/>
    </source>
</evidence>
<protein>
    <recommendedName>
        <fullName evidence="3">FAD:protein FMN transferase</fullName>
        <ecNumber evidence="2">2.7.1.180</ecNumber>
    </recommendedName>
    <alternativeName>
        <fullName evidence="9">Flavin transferase</fullName>
    </alternativeName>
</protein>
<evidence type="ECO:0000256" key="9">
    <source>
        <dbReference type="ARBA" id="ARBA00031306"/>
    </source>
</evidence>
<evidence type="ECO:0000256" key="7">
    <source>
        <dbReference type="ARBA" id="ARBA00022827"/>
    </source>
</evidence>
<dbReference type="InterPro" id="IPR003374">
    <property type="entry name" value="ApbE-like_sf"/>
</dbReference>
<keyword evidence="5" id="KW-0808">Transferase</keyword>
<sequence>MATILQKMVTRGFHGTFFIRKRMKLRIWNLIALSLMAAFAASVRAEDFHFRHEHVLGTSLHLAISCDNQAQASTIEQRVLQEIDRLNSVLSRWDEHSEFTAWQAGPKSSISRDLATVLKRADDWRSATSLAFDVRAEAVSQLWKNAARQGHAPSDPQRQQLAIQLRTAPYAFKQDGTVQRSDKLPISLDGLAKGYILDQVCELVQREYPDTNDFLINIGGDLRKLGDQPLEVAIENPSNTSEGAKPLQTFIVSQPIAMATSGNYRRFLNVGDRRVSHIVDPRTCLPAELTCSVTVVSASAIDADALATSVSVLGPEEGLALIERLDNTECCVVNASGEIVTSSGWPLGAIQANTRQLVAKEDEPQPEYGLFVDFTIQRAGGGRYRRPYVAMWLEDAEGFPVRTEILWLQKEQPGPRWHRDLTRWYRNDRLRRSVEDLDLIETISGATRGPGEYKAHFDGTDNLDLPLAKGKYTLCLEVAREHGTYQLIRETIQWGDKPIAEKKLKGNVEVGAMSYRFVPQPSTDKVAQ</sequence>
<keyword evidence="6" id="KW-0479">Metal-binding</keyword>
<dbReference type="EMBL" id="PUIA01000057">
    <property type="protein sequence ID" value="PQO27330.1"/>
    <property type="molecule type" value="Genomic_DNA"/>
</dbReference>
<dbReference type="AlphaFoldDB" id="A0A2S8F5D7"/>
<dbReference type="PANTHER" id="PTHR30040">
    <property type="entry name" value="THIAMINE BIOSYNTHESIS LIPOPROTEIN APBE"/>
    <property type="match status" value="1"/>
</dbReference>
<dbReference type="EC" id="2.7.1.180" evidence="2"/>
<name>A0A2S8F5D7_9BACT</name>
<dbReference type="Pfam" id="PF02424">
    <property type="entry name" value="ApbE"/>
    <property type="match status" value="1"/>
</dbReference>
<dbReference type="SUPFAM" id="SSF143631">
    <property type="entry name" value="ApbE-like"/>
    <property type="match status" value="1"/>
</dbReference>
<dbReference type="Gene3D" id="3.10.520.10">
    <property type="entry name" value="ApbE-like domains"/>
    <property type="match status" value="1"/>
</dbReference>
<dbReference type="PANTHER" id="PTHR30040:SF2">
    <property type="entry name" value="FAD:PROTEIN FMN TRANSFERASE"/>
    <property type="match status" value="1"/>
</dbReference>
<proteinExistence type="predicted"/>
<keyword evidence="4" id="KW-0285">Flavoprotein</keyword>
<comment type="cofactor">
    <cofactor evidence="1">
        <name>Mg(2+)</name>
        <dbReference type="ChEBI" id="CHEBI:18420"/>
    </cofactor>
</comment>
<dbReference type="Proteomes" id="UP000240009">
    <property type="component" value="Unassembled WGS sequence"/>
</dbReference>
<evidence type="ECO:0000313" key="11">
    <source>
        <dbReference type="EMBL" id="PQO27330.1"/>
    </source>
</evidence>
<evidence type="ECO:0000313" key="12">
    <source>
        <dbReference type="Proteomes" id="UP000240009"/>
    </source>
</evidence>
<dbReference type="InterPro" id="IPR014469">
    <property type="entry name" value="DUF2271"/>
</dbReference>
<dbReference type="Pfam" id="PF10029">
    <property type="entry name" value="DUF2271"/>
    <property type="match status" value="1"/>
</dbReference>
<comment type="catalytic activity">
    <reaction evidence="10">
        <text>L-threonyl-[protein] + FAD = FMN-L-threonyl-[protein] + AMP + H(+)</text>
        <dbReference type="Rhea" id="RHEA:36847"/>
        <dbReference type="Rhea" id="RHEA-COMP:11060"/>
        <dbReference type="Rhea" id="RHEA-COMP:11061"/>
        <dbReference type="ChEBI" id="CHEBI:15378"/>
        <dbReference type="ChEBI" id="CHEBI:30013"/>
        <dbReference type="ChEBI" id="CHEBI:57692"/>
        <dbReference type="ChEBI" id="CHEBI:74257"/>
        <dbReference type="ChEBI" id="CHEBI:456215"/>
        <dbReference type="EC" id="2.7.1.180"/>
    </reaction>
</comment>
<evidence type="ECO:0000256" key="5">
    <source>
        <dbReference type="ARBA" id="ARBA00022679"/>
    </source>
</evidence>
<dbReference type="GO" id="GO:0016740">
    <property type="term" value="F:transferase activity"/>
    <property type="evidence" value="ECO:0007669"/>
    <property type="project" value="UniProtKB-KW"/>
</dbReference>
<evidence type="ECO:0000256" key="10">
    <source>
        <dbReference type="ARBA" id="ARBA00048540"/>
    </source>
</evidence>
<gene>
    <name evidence="11" type="ORF">C5Y96_17455</name>
</gene>
<evidence type="ECO:0000256" key="2">
    <source>
        <dbReference type="ARBA" id="ARBA00011955"/>
    </source>
</evidence>
<dbReference type="InterPro" id="IPR024932">
    <property type="entry name" value="ApbE"/>
</dbReference>
<evidence type="ECO:0000256" key="6">
    <source>
        <dbReference type="ARBA" id="ARBA00022723"/>
    </source>
</evidence>
<keyword evidence="8" id="KW-0460">Magnesium</keyword>
<reference evidence="11 12" key="1">
    <citation type="submission" date="2018-02" db="EMBL/GenBank/DDBJ databases">
        <title>Comparative genomes isolates from brazilian mangrove.</title>
        <authorList>
            <person name="Araujo J.E."/>
            <person name="Taketani R.G."/>
            <person name="Silva M.C.P."/>
            <person name="Loureco M.V."/>
            <person name="Andreote F.D."/>
        </authorList>
    </citation>
    <scope>NUCLEOTIDE SEQUENCE [LARGE SCALE GENOMIC DNA]</scope>
    <source>
        <strain evidence="11 12">HEX-2 MGV</strain>
    </source>
</reference>